<accession>A0ACD4DI20</accession>
<sequence length="358" mass="38573">MTSTPELLSCADDLTPDRLSELLGGTVRAVTVERIGTGQIGTCHRAVLSGEDVPVSVIVKLPIADPGTRRMLAGAYRGEVHFYTDIAATVAVRTPVCHHAALGDDGEFTLLLEDAAPAAPGDQLTGCTVEQAHDAVRNLAGLHGPRWCDESLHELDFLTPTDAAQARLLAELYGPAIETFADDLGDLVSAEDHALLRACAEVTERWILARSQRFALLHGDYRLDNLLFPPDGAAGVTAVDWQTLTVGLPARDLAYFVATSLPPEVRRAHERDLVATYHRALLGHGVVGYSFEQCWDDYRFALLQGPLVAVFGCAYGVRTPRGDRMFATMVARSCAAIRDLDGLTVVTADVDGDDARVM</sequence>
<proteinExistence type="predicted"/>
<gene>
    <name evidence="1" type="ORF">OED52_03400</name>
</gene>
<name>A0ACD4DI20_9NOCA</name>
<keyword evidence="2" id="KW-1185">Reference proteome</keyword>
<protein>
    <submittedName>
        <fullName evidence="1">Ecdysteroid 22-kinase family protein</fullName>
    </submittedName>
</protein>
<reference evidence="1" key="1">
    <citation type="submission" date="2022-10" db="EMBL/GenBank/DDBJ databases">
        <title>Rhodococcus ferula Z13 complete genome.</title>
        <authorList>
            <person name="Long X."/>
            <person name="Zang M."/>
        </authorList>
    </citation>
    <scope>NUCLEOTIDE SEQUENCE</scope>
    <source>
        <strain evidence="1">Z13</strain>
    </source>
</reference>
<evidence type="ECO:0000313" key="1">
    <source>
        <dbReference type="EMBL" id="UYP19623.1"/>
    </source>
</evidence>
<dbReference type="Proteomes" id="UP001156484">
    <property type="component" value="Chromosome"/>
</dbReference>
<dbReference type="EMBL" id="CP107551">
    <property type="protein sequence ID" value="UYP19623.1"/>
    <property type="molecule type" value="Genomic_DNA"/>
</dbReference>
<evidence type="ECO:0000313" key="2">
    <source>
        <dbReference type="Proteomes" id="UP001156484"/>
    </source>
</evidence>
<organism evidence="1 2">
    <name type="scientific">Rhodococcus sacchari</name>
    <dbReference type="NCBI Taxonomy" id="2962047"/>
    <lineage>
        <taxon>Bacteria</taxon>
        <taxon>Bacillati</taxon>
        <taxon>Actinomycetota</taxon>
        <taxon>Actinomycetes</taxon>
        <taxon>Mycobacteriales</taxon>
        <taxon>Nocardiaceae</taxon>
        <taxon>Rhodococcus</taxon>
    </lineage>
</organism>